<keyword evidence="4 10" id="KW-0521">NADP</keyword>
<dbReference type="PANTHER" id="PTHR11728:SF1">
    <property type="entry name" value="GLYCEROL-3-PHOSPHATE DEHYDROGENASE [NAD(+)] 2, CHLOROPLASTIC"/>
    <property type="match status" value="1"/>
</dbReference>
<dbReference type="EC" id="1.1.1.94" evidence="10"/>
<feature type="binding site" evidence="12">
    <location>
        <begin position="274"/>
        <end position="275"/>
    </location>
    <ligand>
        <name>substrate</name>
    </ligand>
</feature>
<dbReference type="GO" id="GO:0005829">
    <property type="term" value="C:cytosol"/>
    <property type="evidence" value="ECO:0007669"/>
    <property type="project" value="TreeGrafter"/>
</dbReference>
<dbReference type="FunFam" id="3.40.50.720:FF:000019">
    <property type="entry name" value="Glycerol-3-phosphate dehydrogenase [NAD(P)+]"/>
    <property type="match status" value="1"/>
</dbReference>
<dbReference type="EMBL" id="CP151762">
    <property type="protein sequence ID" value="WZU63107.1"/>
    <property type="molecule type" value="Genomic_DNA"/>
</dbReference>
<evidence type="ECO:0000313" key="18">
    <source>
        <dbReference type="EMBL" id="WZU63107.1"/>
    </source>
</evidence>
<dbReference type="SUPFAM" id="SSF51735">
    <property type="entry name" value="NAD(P)-binding Rossmann-fold domains"/>
    <property type="match status" value="1"/>
</dbReference>
<gene>
    <name evidence="10" type="primary">gpsA</name>
    <name evidence="18" type="ORF">AABB28_14770</name>
</gene>
<evidence type="ECO:0000256" key="10">
    <source>
        <dbReference type="HAMAP-Rule" id="MF_00394"/>
    </source>
</evidence>
<dbReference type="NCBIfam" id="NF000942">
    <property type="entry name" value="PRK00094.1-4"/>
    <property type="match status" value="1"/>
</dbReference>
<feature type="binding site" evidence="12">
    <location>
        <position position="118"/>
    </location>
    <ligand>
        <name>substrate</name>
    </ligand>
</feature>
<evidence type="ECO:0000259" key="17">
    <source>
        <dbReference type="Pfam" id="PF07479"/>
    </source>
</evidence>
<comment type="caution">
    <text evidence="10">Lacks conserved residue(s) required for the propagation of feature annotation.</text>
</comment>
<dbReference type="InterPro" id="IPR013328">
    <property type="entry name" value="6PGD_dom2"/>
</dbReference>
<evidence type="ECO:0000256" key="7">
    <source>
        <dbReference type="ARBA" id="ARBA00023098"/>
    </source>
</evidence>
<organism evidence="18 19">
    <name type="scientific">Yoonia algicola</name>
    <dbReference type="NCBI Taxonomy" id="3137368"/>
    <lineage>
        <taxon>Bacteria</taxon>
        <taxon>Pseudomonadati</taxon>
        <taxon>Pseudomonadota</taxon>
        <taxon>Alphaproteobacteria</taxon>
        <taxon>Rhodobacterales</taxon>
        <taxon>Paracoccaceae</taxon>
        <taxon>Yoonia</taxon>
    </lineage>
</organism>
<feature type="binding site" evidence="13">
    <location>
        <position position="274"/>
    </location>
    <ligand>
        <name>NAD(+)</name>
        <dbReference type="ChEBI" id="CHEBI:57540"/>
    </ligand>
</feature>
<sequence length="375" mass="39185">MTGEPFQPSALPYKKVSVIGAGSWGTALAVTLARAGCTTTICGRDPAVIDEINTQSTTERFLPGVRLPTTLRGVTDVPVALKEAEAVLIVVPSRSVRNVARQVAEHAPKGIPVAVCAKGIEPETGLLMTQVAEEELNGHPVGCVSGPTFALETALGHPTAATVAFPFSYGDRLRPQESAAVRLALSLSTESFRAYVSDDLVGVEIGGAVKNIIAISCGLMTGAGFAENTRAALITRGLDEMKALAEALGGRRETVTGLSGIGDLSLTCSSPTSRNMALGLQLGQGTPRADCFEGRPVVVEGELNAKSVTDLARSVNVAMPICETVRDILHDGADLGTAFANLWARPIEAEPRTMDLSFSHPATDKDIATLAERIS</sequence>
<protein>
    <recommendedName>
        <fullName evidence="10">Glycerol-3-phosphate dehydrogenase [NAD(P)+]</fullName>
        <ecNumber evidence="10">1.1.1.94</ecNumber>
    </recommendedName>
    <alternativeName>
        <fullName evidence="10">NAD(P)(+)-dependent glycerol-3-phosphate dehydrogenase</fullName>
    </alternativeName>
    <alternativeName>
        <fullName evidence="10">NAD(P)H-dependent dihydroxyacetone-phosphate reductase</fullName>
    </alternativeName>
</protein>
<feature type="binding site" evidence="10">
    <location>
        <position position="298"/>
    </location>
    <ligand>
        <name>NADPH</name>
        <dbReference type="ChEBI" id="CHEBI:57783"/>
    </ligand>
</feature>
<dbReference type="Pfam" id="PF07479">
    <property type="entry name" value="NAD_Gly3P_dh_C"/>
    <property type="match status" value="1"/>
</dbReference>
<evidence type="ECO:0000256" key="3">
    <source>
        <dbReference type="ARBA" id="ARBA00022741"/>
    </source>
</evidence>
<comment type="pathway">
    <text evidence="10">Membrane lipid metabolism; glycerophospholipid metabolism.</text>
</comment>
<reference evidence="18 19" key="1">
    <citation type="submission" date="2024-04" db="EMBL/GenBank/DDBJ databases">
        <title>Phylogenomic analyses of a clade within the roseobacter group suggest taxonomic reassignments of species of the genera Aestuariivita, Citreicella, Loktanella, Nautella, Pelagibaca, Ruegeria, Thalassobius, Thiobacimonas and Tropicibacter, and the proposal o.</title>
        <authorList>
            <person name="Jeon C.O."/>
        </authorList>
    </citation>
    <scope>NUCLEOTIDE SEQUENCE [LARGE SCALE GENOMIC DNA]</scope>
    <source>
        <strain evidence="18 19">G8-12</strain>
    </source>
</reference>
<evidence type="ECO:0000256" key="4">
    <source>
        <dbReference type="ARBA" id="ARBA00022857"/>
    </source>
</evidence>
<evidence type="ECO:0000256" key="2">
    <source>
        <dbReference type="ARBA" id="ARBA00022516"/>
    </source>
</evidence>
<feature type="binding site" evidence="10">
    <location>
        <position position="24"/>
    </location>
    <ligand>
        <name>NADPH</name>
        <dbReference type="ChEBI" id="CHEBI:57783"/>
    </ligand>
</feature>
<dbReference type="SUPFAM" id="SSF48179">
    <property type="entry name" value="6-phosphogluconate dehydrogenase C-terminal domain-like"/>
    <property type="match status" value="1"/>
</dbReference>
<feature type="binding site" evidence="10">
    <location>
        <position position="44"/>
    </location>
    <ligand>
        <name>NADPH</name>
        <dbReference type="ChEBI" id="CHEBI:57783"/>
    </ligand>
</feature>
<evidence type="ECO:0000256" key="5">
    <source>
        <dbReference type="ARBA" id="ARBA00023002"/>
    </source>
</evidence>
<comment type="subcellular location">
    <subcellularLocation>
        <location evidence="10">Cytoplasm</location>
    </subcellularLocation>
</comment>
<dbReference type="GO" id="GO:0008654">
    <property type="term" value="P:phospholipid biosynthetic process"/>
    <property type="evidence" value="ECO:0007669"/>
    <property type="project" value="UniProtKB-KW"/>
</dbReference>
<dbReference type="InterPro" id="IPR008927">
    <property type="entry name" value="6-PGluconate_DH-like_C_sf"/>
</dbReference>
<dbReference type="PRINTS" id="PR00077">
    <property type="entry name" value="GPDHDRGNASE"/>
</dbReference>
<evidence type="ECO:0000256" key="11">
    <source>
        <dbReference type="PIRSR" id="PIRSR000114-1"/>
    </source>
</evidence>
<dbReference type="Gene3D" id="1.10.1040.10">
    <property type="entry name" value="N-(1-d-carboxylethyl)-l-norvaline Dehydrogenase, domain 2"/>
    <property type="match status" value="1"/>
</dbReference>
<feature type="active site" description="Proton acceptor" evidence="10 11">
    <location>
        <position position="210"/>
    </location>
</feature>
<dbReference type="InterPro" id="IPR006168">
    <property type="entry name" value="G3P_DH_NAD-dep"/>
</dbReference>
<dbReference type="GO" id="GO:0046168">
    <property type="term" value="P:glycerol-3-phosphate catabolic process"/>
    <property type="evidence" value="ECO:0007669"/>
    <property type="project" value="InterPro"/>
</dbReference>
<feature type="domain" description="Glycerol-3-phosphate dehydrogenase NAD-dependent N-terminal" evidence="16">
    <location>
        <begin position="15"/>
        <end position="165"/>
    </location>
</feature>
<keyword evidence="9 10" id="KW-1208">Phospholipid metabolism</keyword>
<dbReference type="GO" id="GO:0006650">
    <property type="term" value="P:glycerophospholipid metabolic process"/>
    <property type="evidence" value="ECO:0007669"/>
    <property type="project" value="UniProtKB-UniRule"/>
</dbReference>
<comment type="catalytic activity">
    <reaction evidence="10 15">
        <text>sn-glycerol 3-phosphate + NADP(+) = dihydroxyacetone phosphate + NADPH + H(+)</text>
        <dbReference type="Rhea" id="RHEA:11096"/>
        <dbReference type="ChEBI" id="CHEBI:15378"/>
        <dbReference type="ChEBI" id="CHEBI:57597"/>
        <dbReference type="ChEBI" id="CHEBI:57642"/>
        <dbReference type="ChEBI" id="CHEBI:57783"/>
        <dbReference type="ChEBI" id="CHEBI:58349"/>
        <dbReference type="EC" id="1.1.1.94"/>
    </reaction>
</comment>
<feature type="binding site" evidence="10">
    <location>
        <position position="148"/>
    </location>
    <ligand>
        <name>sn-glycerol 3-phosphate</name>
        <dbReference type="ChEBI" id="CHEBI:57597"/>
    </ligand>
</feature>
<dbReference type="RefSeq" id="WP_342069504.1">
    <property type="nucleotide sequence ID" value="NZ_CP151762.1"/>
</dbReference>
<evidence type="ECO:0000256" key="14">
    <source>
        <dbReference type="RuleBase" id="RU000437"/>
    </source>
</evidence>
<dbReference type="GO" id="GO:0005975">
    <property type="term" value="P:carbohydrate metabolic process"/>
    <property type="evidence" value="ECO:0007669"/>
    <property type="project" value="InterPro"/>
</dbReference>
<evidence type="ECO:0000259" key="16">
    <source>
        <dbReference type="Pfam" id="PF01210"/>
    </source>
</evidence>
<dbReference type="GO" id="GO:0046167">
    <property type="term" value="P:glycerol-3-phosphate biosynthetic process"/>
    <property type="evidence" value="ECO:0007669"/>
    <property type="project" value="UniProtKB-UniRule"/>
</dbReference>
<dbReference type="KEGG" id="yag:AABB28_14770"/>
<feature type="binding site" evidence="10">
    <location>
        <position position="210"/>
    </location>
    <ligand>
        <name>sn-glycerol 3-phosphate</name>
        <dbReference type="ChEBI" id="CHEBI:57597"/>
    </ligand>
</feature>
<keyword evidence="8 10" id="KW-0594">Phospholipid biosynthesis</keyword>
<feature type="binding site" evidence="10">
    <location>
        <position position="300"/>
    </location>
    <ligand>
        <name>NADPH</name>
        <dbReference type="ChEBI" id="CHEBI:57783"/>
    </ligand>
</feature>
<evidence type="ECO:0000256" key="12">
    <source>
        <dbReference type="PIRSR" id="PIRSR000114-2"/>
    </source>
</evidence>
<dbReference type="InterPro" id="IPR036291">
    <property type="entry name" value="NAD(P)-bd_dom_sf"/>
</dbReference>
<comment type="catalytic activity">
    <reaction evidence="10">
        <text>sn-glycerol 3-phosphate + NAD(+) = dihydroxyacetone phosphate + NADH + H(+)</text>
        <dbReference type="Rhea" id="RHEA:11092"/>
        <dbReference type="ChEBI" id="CHEBI:15378"/>
        <dbReference type="ChEBI" id="CHEBI:57540"/>
        <dbReference type="ChEBI" id="CHEBI:57597"/>
        <dbReference type="ChEBI" id="CHEBI:57642"/>
        <dbReference type="ChEBI" id="CHEBI:57945"/>
        <dbReference type="EC" id="1.1.1.94"/>
    </reaction>
</comment>
<dbReference type="PANTHER" id="PTHR11728">
    <property type="entry name" value="GLYCEROL-3-PHOSPHATE DEHYDROGENASE"/>
    <property type="match status" value="1"/>
</dbReference>
<feature type="binding site" evidence="10">
    <location>
        <position position="146"/>
    </location>
    <ligand>
        <name>sn-glycerol 3-phosphate</name>
        <dbReference type="ChEBI" id="CHEBI:57597"/>
    </ligand>
</feature>
<dbReference type="NCBIfam" id="NF000940">
    <property type="entry name" value="PRK00094.1-2"/>
    <property type="match status" value="1"/>
</dbReference>
<dbReference type="Pfam" id="PF01210">
    <property type="entry name" value="NAD_Gly3P_dh_N"/>
    <property type="match status" value="1"/>
</dbReference>
<dbReference type="PIRSF" id="PIRSF000114">
    <property type="entry name" value="Glycerol-3-P_dh"/>
    <property type="match status" value="1"/>
</dbReference>
<comment type="similarity">
    <text evidence="1 10 14">Belongs to the NAD-dependent glycerol-3-phosphate dehydrogenase family.</text>
</comment>
<keyword evidence="3 10" id="KW-0547">Nucleotide-binding</keyword>
<evidence type="ECO:0000256" key="1">
    <source>
        <dbReference type="ARBA" id="ARBA00011009"/>
    </source>
</evidence>
<dbReference type="InterPro" id="IPR006109">
    <property type="entry name" value="G3P_DH_NAD-dep_C"/>
</dbReference>
<feature type="binding site" evidence="10">
    <location>
        <position position="118"/>
    </location>
    <ligand>
        <name>sn-glycerol 3-phosphate</name>
        <dbReference type="ChEBI" id="CHEBI:57597"/>
    </ligand>
</feature>
<dbReference type="PROSITE" id="PS00957">
    <property type="entry name" value="NAD_G3PDH"/>
    <property type="match status" value="1"/>
</dbReference>
<feature type="binding site" evidence="10">
    <location>
        <position position="274"/>
    </location>
    <ligand>
        <name>sn-glycerol 3-phosphate</name>
        <dbReference type="ChEBI" id="CHEBI:57597"/>
    </ligand>
</feature>
<feature type="domain" description="Glycerol-3-phosphate dehydrogenase NAD-dependent C-terminal" evidence="17">
    <location>
        <begin position="199"/>
        <end position="337"/>
    </location>
</feature>
<dbReference type="Gene3D" id="3.40.50.720">
    <property type="entry name" value="NAD(P)-binding Rossmann-like Domain"/>
    <property type="match status" value="1"/>
</dbReference>
<feature type="binding site" evidence="10">
    <location>
        <position position="273"/>
    </location>
    <ligand>
        <name>sn-glycerol 3-phosphate</name>
        <dbReference type="ChEBI" id="CHEBI:57597"/>
    </ligand>
</feature>
<feature type="binding site" evidence="10">
    <location>
        <position position="275"/>
    </location>
    <ligand>
        <name>sn-glycerol 3-phosphate</name>
        <dbReference type="ChEBI" id="CHEBI:57597"/>
    </ligand>
</feature>
<evidence type="ECO:0000256" key="13">
    <source>
        <dbReference type="PIRSR" id="PIRSR000114-3"/>
    </source>
</evidence>
<keyword evidence="19" id="KW-1185">Reference proteome</keyword>
<name>A0AAN0NER9_9RHOB</name>
<keyword evidence="6 10" id="KW-0520">NAD</keyword>
<proteinExistence type="inferred from homology"/>
<keyword evidence="10" id="KW-0963">Cytoplasm</keyword>
<evidence type="ECO:0000313" key="19">
    <source>
        <dbReference type="Proteomes" id="UP001451782"/>
    </source>
</evidence>
<evidence type="ECO:0000256" key="15">
    <source>
        <dbReference type="RuleBase" id="RU000439"/>
    </source>
</evidence>
<feature type="binding site" evidence="10">
    <location>
        <position position="274"/>
    </location>
    <ligand>
        <name>NADPH</name>
        <dbReference type="ChEBI" id="CHEBI:57783"/>
    </ligand>
</feature>
<keyword evidence="2 10" id="KW-0444">Lipid biosynthesis</keyword>
<dbReference type="GO" id="GO:0047952">
    <property type="term" value="F:glycerol-3-phosphate dehydrogenase [NAD(P)+] activity"/>
    <property type="evidence" value="ECO:0007669"/>
    <property type="project" value="UniProtKB-UniRule"/>
</dbReference>
<evidence type="ECO:0000256" key="6">
    <source>
        <dbReference type="ARBA" id="ARBA00023027"/>
    </source>
</evidence>
<evidence type="ECO:0000256" key="9">
    <source>
        <dbReference type="ARBA" id="ARBA00023264"/>
    </source>
</evidence>
<dbReference type="InterPro" id="IPR011128">
    <property type="entry name" value="G3P_DH_NAD-dep_N"/>
</dbReference>
<feature type="binding site" evidence="13">
    <location>
        <position position="150"/>
    </location>
    <ligand>
        <name>NAD(+)</name>
        <dbReference type="ChEBI" id="CHEBI:57540"/>
    </ligand>
</feature>
<dbReference type="Proteomes" id="UP001451782">
    <property type="component" value="Chromosome"/>
</dbReference>
<feature type="binding site" evidence="10">
    <location>
        <position position="263"/>
    </location>
    <ligand>
        <name>sn-glycerol 3-phosphate</name>
        <dbReference type="ChEBI" id="CHEBI:57597"/>
    </ligand>
</feature>
<feature type="binding site" evidence="10">
    <location>
        <position position="118"/>
    </location>
    <ligand>
        <name>NADPH</name>
        <dbReference type="ChEBI" id="CHEBI:57783"/>
    </ligand>
</feature>
<feature type="binding site" evidence="13">
    <location>
        <begin position="20"/>
        <end position="25"/>
    </location>
    <ligand>
        <name>NAD(+)</name>
        <dbReference type="ChEBI" id="CHEBI:57540"/>
    </ligand>
</feature>
<feature type="binding site" evidence="10">
    <location>
        <position position="23"/>
    </location>
    <ligand>
        <name>NADPH</name>
        <dbReference type="ChEBI" id="CHEBI:57783"/>
    </ligand>
</feature>
<dbReference type="GO" id="GO:0051287">
    <property type="term" value="F:NAD binding"/>
    <property type="evidence" value="ECO:0007669"/>
    <property type="project" value="InterPro"/>
</dbReference>
<accession>A0AAN0NER9</accession>
<comment type="function">
    <text evidence="10">Catalyzes the reduction of the glycolytic intermediate dihydroxyacetone phosphate (DHAP) to sn-glycerol 3-phosphate (G3P), the key precursor for phospholipid synthesis.</text>
</comment>
<keyword evidence="7 10" id="KW-0443">Lipid metabolism</keyword>
<keyword evidence="5 10" id="KW-0560">Oxidoreductase</keyword>
<feature type="binding site" evidence="10">
    <location>
        <position position="150"/>
    </location>
    <ligand>
        <name>NADPH</name>
        <dbReference type="ChEBI" id="CHEBI:57783"/>
    </ligand>
</feature>
<dbReference type="HAMAP" id="MF_00394">
    <property type="entry name" value="NAD_Glyc3P_dehydrog"/>
    <property type="match status" value="1"/>
</dbReference>
<dbReference type="AlphaFoldDB" id="A0AAN0NER9"/>
<evidence type="ECO:0000256" key="8">
    <source>
        <dbReference type="ARBA" id="ARBA00023209"/>
    </source>
</evidence>